<name>B9BPQ3_9BURK</name>
<accession>B9BPQ3</accession>
<dbReference type="AlphaFoldDB" id="B9BPQ3"/>
<dbReference type="EMBL" id="ACFC01000004">
    <property type="protein sequence ID" value="EEE07571.1"/>
    <property type="molecule type" value="Genomic_DNA"/>
</dbReference>
<proteinExistence type="predicted"/>
<evidence type="ECO:0000313" key="2">
    <source>
        <dbReference type="Proteomes" id="UP000004535"/>
    </source>
</evidence>
<dbReference type="Proteomes" id="UP000004535">
    <property type="component" value="Unassembled WGS sequence"/>
</dbReference>
<sequence length="77" mass="8601">MTETGSVEAAIGMTAGRNTESLFHFAFGRRQRLIPILGPSTDMRSPFPLQAHVHLMNRLAARAPAPRRICDFRVSHE</sequence>
<protein>
    <submittedName>
        <fullName evidence="1">Uncharacterized protein</fullName>
    </submittedName>
</protein>
<gene>
    <name evidence="1" type="ORF">BURMUCGD2_6674</name>
</gene>
<evidence type="ECO:0000313" key="1">
    <source>
        <dbReference type="EMBL" id="EEE07571.1"/>
    </source>
</evidence>
<organism evidence="1 2">
    <name type="scientific">Burkholderia multivorans CGD2</name>
    <dbReference type="NCBI Taxonomy" id="513052"/>
    <lineage>
        <taxon>Bacteria</taxon>
        <taxon>Pseudomonadati</taxon>
        <taxon>Pseudomonadota</taxon>
        <taxon>Betaproteobacteria</taxon>
        <taxon>Burkholderiales</taxon>
        <taxon>Burkholderiaceae</taxon>
        <taxon>Burkholderia</taxon>
        <taxon>Burkholderia cepacia complex</taxon>
    </lineage>
</organism>
<comment type="caution">
    <text evidence="1">The sequence shown here is derived from an EMBL/GenBank/DDBJ whole genome shotgun (WGS) entry which is preliminary data.</text>
</comment>
<reference evidence="1 2" key="1">
    <citation type="journal article" date="2012" name="J. Bacteriol.">
        <title>Draft Genome Sequence Determination for Cystic Fibrosis and Chronic Granulomatous Disease Burkholderia multivorans Isolates.</title>
        <authorList>
            <person name="Varga J.J."/>
            <person name="Losada L."/>
            <person name="Zelazny A.M."/>
            <person name="Brinkac L."/>
            <person name="Harkins D."/>
            <person name="Radune D."/>
            <person name="Hostetler J."/>
            <person name="Sampaio E.P."/>
            <person name="Ronning C.M."/>
            <person name="Nierman W.C."/>
            <person name="Greenberg D.E."/>
            <person name="Holland S.M."/>
            <person name="Goldberg J.B."/>
        </authorList>
    </citation>
    <scope>NUCLEOTIDE SEQUENCE [LARGE SCALE GENOMIC DNA]</scope>
    <source>
        <strain evidence="1 2">CGD2</strain>
    </source>
</reference>